<feature type="chain" id="PRO_5030928613" description="Lipoprotein" evidence="1">
    <location>
        <begin position="27"/>
        <end position="186"/>
    </location>
</feature>
<keyword evidence="1" id="KW-0732">Signal</keyword>
<dbReference type="PROSITE" id="PS51257">
    <property type="entry name" value="PROKAR_LIPOPROTEIN"/>
    <property type="match status" value="1"/>
</dbReference>
<organism evidence="2 3">
    <name type="scientific">Pseudomonas veronii</name>
    <dbReference type="NCBI Taxonomy" id="76761"/>
    <lineage>
        <taxon>Bacteria</taxon>
        <taxon>Pseudomonadati</taxon>
        <taxon>Pseudomonadota</taxon>
        <taxon>Gammaproteobacteria</taxon>
        <taxon>Pseudomonadales</taxon>
        <taxon>Pseudomonadaceae</taxon>
        <taxon>Pseudomonas</taxon>
    </lineage>
</organism>
<evidence type="ECO:0008006" key="4">
    <source>
        <dbReference type="Google" id="ProtNLM"/>
    </source>
</evidence>
<sequence>MKKFHAYAFRAVLVVSLLLGCITVQAEDACQYGGTFDDVSSDVVTLCFPEKVSILKFEHADIAGYAKSSDLSIFAWLSAAEPSLPITLTSQEVENIKVIFWLDKQNIYDLPTFYADNPDRMMGMWRLSWAPINGNEGAFCSLFYGRRGVGRLARVVYCAAVREGESFDKVQERFKKFLAAVRYYKQ</sequence>
<evidence type="ECO:0000256" key="1">
    <source>
        <dbReference type="SAM" id="SignalP"/>
    </source>
</evidence>
<dbReference type="AlphaFoldDB" id="A0A7Y0ZYK4"/>
<accession>A0A7Y0ZYK4</accession>
<evidence type="ECO:0000313" key="2">
    <source>
        <dbReference type="EMBL" id="NMY00271.1"/>
    </source>
</evidence>
<reference evidence="2 3" key="1">
    <citation type="journal article" date="2020" name="Front. Microbiol.">
        <title>Genetic Organization of the aprX-lipA2 Operon Affects the Proteolytic Potential of Pseudomonas Species in Milk.</title>
        <authorList>
            <person name="Maier C."/>
            <person name="Huptas C."/>
            <person name="von Neubeck M."/>
            <person name="Scherer S."/>
            <person name="Wenning M."/>
            <person name="Lucking G."/>
        </authorList>
    </citation>
    <scope>NUCLEOTIDE SEQUENCE [LARGE SCALE GENOMIC DNA]</scope>
    <source>
        <strain evidence="2 3">WS 4671</strain>
    </source>
</reference>
<evidence type="ECO:0000313" key="3">
    <source>
        <dbReference type="Proteomes" id="UP000552560"/>
    </source>
</evidence>
<comment type="caution">
    <text evidence="2">The sequence shown here is derived from an EMBL/GenBank/DDBJ whole genome shotgun (WGS) entry which is preliminary data.</text>
</comment>
<name>A0A7Y0ZYK4_PSEVE</name>
<dbReference type="RefSeq" id="WP_134939401.1">
    <property type="nucleotide sequence ID" value="NZ_CP149793.1"/>
</dbReference>
<gene>
    <name evidence="2" type="ORF">HBO43_27200</name>
</gene>
<feature type="signal peptide" evidence="1">
    <location>
        <begin position="1"/>
        <end position="26"/>
    </location>
</feature>
<dbReference type="EMBL" id="JAAQWE010000036">
    <property type="protein sequence ID" value="NMY00271.1"/>
    <property type="molecule type" value="Genomic_DNA"/>
</dbReference>
<proteinExistence type="predicted"/>
<dbReference type="Proteomes" id="UP000552560">
    <property type="component" value="Unassembled WGS sequence"/>
</dbReference>
<protein>
    <recommendedName>
        <fullName evidence="4">Lipoprotein</fullName>
    </recommendedName>
</protein>